<dbReference type="EMBL" id="CAADJD010000026">
    <property type="protein sequence ID" value="VFS85974.1"/>
    <property type="molecule type" value="Genomic_DNA"/>
</dbReference>
<dbReference type="Proteomes" id="UP000401081">
    <property type="component" value="Unassembled WGS sequence"/>
</dbReference>
<evidence type="ECO:0000313" key="1">
    <source>
        <dbReference type="EMBL" id="VFS85974.1"/>
    </source>
</evidence>
<gene>
    <name evidence="1" type="primary">ybhB</name>
    <name evidence="1" type="ORF">NCTC12993_06734</name>
</gene>
<reference evidence="1 2" key="1">
    <citation type="submission" date="2019-03" db="EMBL/GenBank/DDBJ databases">
        <authorList>
            <consortium name="Pathogen Informatics"/>
        </authorList>
    </citation>
    <scope>NUCLEOTIDE SEQUENCE [LARGE SCALE GENOMIC DNA]</scope>
    <source>
        <strain evidence="1 2">NCTC12993</strain>
    </source>
</reference>
<dbReference type="NCBIfam" id="TIGR00481">
    <property type="entry name" value="YbhB/YbcL family Raf kinase inhibitor-like protein"/>
    <property type="match status" value="1"/>
</dbReference>
<proteinExistence type="predicted"/>
<keyword evidence="2" id="KW-1185">Reference proteome</keyword>
<dbReference type="InterPro" id="IPR036610">
    <property type="entry name" value="PEBP-like_sf"/>
</dbReference>
<dbReference type="SUPFAM" id="SSF49777">
    <property type="entry name" value="PEBP-like"/>
    <property type="match status" value="1"/>
</dbReference>
<name>A0A485CNC3_KLUCR</name>
<accession>A0A485CNC3</accession>
<dbReference type="InterPro" id="IPR005247">
    <property type="entry name" value="YbhB_YbcL/LppC-like"/>
</dbReference>
<dbReference type="CDD" id="cd00865">
    <property type="entry name" value="PEBP_bact_arch"/>
    <property type="match status" value="1"/>
</dbReference>
<organism evidence="1 2">
    <name type="scientific">Kluyvera cryocrescens</name>
    <name type="common">Kluyvera citrophila</name>
    <dbReference type="NCBI Taxonomy" id="580"/>
    <lineage>
        <taxon>Bacteria</taxon>
        <taxon>Pseudomonadati</taxon>
        <taxon>Pseudomonadota</taxon>
        <taxon>Gammaproteobacteria</taxon>
        <taxon>Enterobacterales</taxon>
        <taxon>Enterobacteriaceae</taxon>
        <taxon>Kluyvera</taxon>
    </lineage>
</organism>
<dbReference type="Gene3D" id="3.90.280.10">
    <property type="entry name" value="PEBP-like"/>
    <property type="match status" value="1"/>
</dbReference>
<evidence type="ECO:0000313" key="2">
    <source>
        <dbReference type="Proteomes" id="UP000401081"/>
    </source>
</evidence>
<dbReference type="InterPro" id="IPR008914">
    <property type="entry name" value="PEBP"/>
</dbReference>
<protein>
    <submittedName>
        <fullName evidence="1">Putative kinase inhibitor protein</fullName>
    </submittedName>
</protein>
<sequence>MKLVSHDLRDGEKLPHARSLTGWAMMAKISLRIWPGTMYRAGTKSFVVTCYDPDAPTGSGWWHWIVANIPADTRELPAGAGSDLVALPAGAPANPHRFWQSRLRRRSAATR</sequence>
<dbReference type="Pfam" id="PF01161">
    <property type="entry name" value="PBP"/>
    <property type="match status" value="1"/>
</dbReference>
<dbReference type="AlphaFoldDB" id="A0A485CNC3"/>